<keyword evidence="6" id="KW-1185">Reference proteome</keyword>
<feature type="domain" description="CdaR GGDEF-like" evidence="4">
    <location>
        <begin position="182"/>
        <end position="314"/>
    </location>
</feature>
<sequence length="435" mass="45994">MTGHNSPPTAAGWRIPVIGGTAADQRLLSAVPELAEAVVAALLDRVPAYRRFPHELATGELVPVAARRIRALAHAVRTGLPAPEGEFAAVREAAARRAEEGVPLDAVLFAHHLGMEVCWELITRHADDGDAADLLLLNRLMLNHLRRAAAATCAGYLEEGRGDADERRAARGALVTALLNGAPAEAESAAARAGIGLPPAYAVLRLAVAEHPDERSPDVDRAVAGHRKLRRLRTELDHATRQSALSALTAGGGVVLVPLEHDPEAVPEQVWERLAETLRRVARAAGVTVRAGGSASVPAEVPAAAALAAEVLEVALAVGRAPGLHRLDDLLVEYQLSRPSRARSRLASLLAPLDDAGELLTTLRVHLAGGLSRRHTAQVLHLHPNTVDYRLRRIAVRTGLDPTRPADLPRITAALAARDAERAAAGHTPGARTVP</sequence>
<dbReference type="EMBL" id="CP108110">
    <property type="protein sequence ID" value="WUQ82727.1"/>
    <property type="molecule type" value="Genomic_DNA"/>
</dbReference>
<dbReference type="Pfam" id="PF14361">
    <property type="entry name" value="RsbRD_N"/>
    <property type="match status" value="1"/>
</dbReference>
<gene>
    <name evidence="5" type="ORF">OHA16_06900</name>
</gene>
<comment type="similarity">
    <text evidence="1">Belongs to the CdaR family.</text>
</comment>
<dbReference type="Pfam" id="PF13556">
    <property type="entry name" value="HTH_30"/>
    <property type="match status" value="1"/>
</dbReference>
<dbReference type="PANTHER" id="PTHR33744:SF1">
    <property type="entry name" value="DNA-BINDING TRANSCRIPTIONAL ACTIVATOR ADER"/>
    <property type="match status" value="1"/>
</dbReference>
<dbReference type="InterPro" id="IPR051448">
    <property type="entry name" value="CdaR-like_regulators"/>
</dbReference>
<dbReference type="InterPro" id="IPR025736">
    <property type="entry name" value="PucR_C-HTH_dom"/>
</dbReference>
<evidence type="ECO:0000256" key="1">
    <source>
        <dbReference type="ARBA" id="ARBA00006754"/>
    </source>
</evidence>
<dbReference type="Proteomes" id="UP001432222">
    <property type="component" value="Chromosome"/>
</dbReference>
<feature type="domain" description="PucR C-terminal helix-turn-helix" evidence="2">
    <location>
        <begin position="359"/>
        <end position="417"/>
    </location>
</feature>
<name>A0ABZ1TYF9_9ACTN</name>
<dbReference type="InterPro" id="IPR042070">
    <property type="entry name" value="PucR_C-HTH_sf"/>
</dbReference>
<dbReference type="RefSeq" id="WP_328953776.1">
    <property type="nucleotide sequence ID" value="NZ_CP108110.1"/>
</dbReference>
<dbReference type="InterPro" id="IPR025751">
    <property type="entry name" value="RsbRD_N_dom"/>
</dbReference>
<evidence type="ECO:0000259" key="2">
    <source>
        <dbReference type="Pfam" id="PF13556"/>
    </source>
</evidence>
<evidence type="ECO:0000259" key="3">
    <source>
        <dbReference type="Pfam" id="PF14361"/>
    </source>
</evidence>
<dbReference type="PANTHER" id="PTHR33744">
    <property type="entry name" value="CARBOHYDRATE DIACID REGULATOR"/>
    <property type="match status" value="1"/>
</dbReference>
<proteinExistence type="inferred from homology"/>
<feature type="domain" description="RsbT co-antagonist protein RsbRD N-terminal" evidence="3">
    <location>
        <begin position="32"/>
        <end position="171"/>
    </location>
</feature>
<accession>A0ABZ1TYF9</accession>
<dbReference type="Gene3D" id="1.10.10.2840">
    <property type="entry name" value="PucR C-terminal helix-turn-helix domain"/>
    <property type="match status" value="1"/>
</dbReference>
<protein>
    <submittedName>
        <fullName evidence="5">Helix-turn-helix domain-containing protein</fullName>
    </submittedName>
</protein>
<evidence type="ECO:0000313" key="6">
    <source>
        <dbReference type="Proteomes" id="UP001432222"/>
    </source>
</evidence>
<dbReference type="Pfam" id="PF17853">
    <property type="entry name" value="GGDEF_2"/>
    <property type="match status" value="1"/>
</dbReference>
<dbReference type="InterPro" id="IPR041522">
    <property type="entry name" value="CdaR_GGDEF"/>
</dbReference>
<organism evidence="5 6">
    <name type="scientific">Kitasatospora purpeofusca</name>
    <dbReference type="NCBI Taxonomy" id="67352"/>
    <lineage>
        <taxon>Bacteria</taxon>
        <taxon>Bacillati</taxon>
        <taxon>Actinomycetota</taxon>
        <taxon>Actinomycetes</taxon>
        <taxon>Kitasatosporales</taxon>
        <taxon>Streptomycetaceae</taxon>
        <taxon>Kitasatospora</taxon>
    </lineage>
</organism>
<evidence type="ECO:0000313" key="5">
    <source>
        <dbReference type="EMBL" id="WUQ82727.1"/>
    </source>
</evidence>
<evidence type="ECO:0000259" key="4">
    <source>
        <dbReference type="Pfam" id="PF17853"/>
    </source>
</evidence>
<reference evidence="5" key="1">
    <citation type="submission" date="2022-10" db="EMBL/GenBank/DDBJ databases">
        <title>The complete genomes of actinobacterial strains from the NBC collection.</title>
        <authorList>
            <person name="Joergensen T.S."/>
            <person name="Alvarez Arevalo M."/>
            <person name="Sterndorff E.B."/>
            <person name="Faurdal D."/>
            <person name="Vuksanovic O."/>
            <person name="Mourched A.-S."/>
            <person name="Charusanti P."/>
            <person name="Shaw S."/>
            <person name="Blin K."/>
            <person name="Weber T."/>
        </authorList>
    </citation>
    <scope>NUCLEOTIDE SEQUENCE</scope>
    <source>
        <strain evidence="5">NBC_00222</strain>
    </source>
</reference>